<dbReference type="InterPro" id="IPR036691">
    <property type="entry name" value="Endo/exonu/phosph_ase_sf"/>
</dbReference>
<feature type="non-terminal residue" evidence="1">
    <location>
        <position position="162"/>
    </location>
</feature>
<gene>
    <name evidence="1" type="ORF">KIW84_057961</name>
</gene>
<dbReference type="PANTHER" id="PTHR33710">
    <property type="entry name" value="BNAC02G09200D PROTEIN"/>
    <property type="match status" value="1"/>
</dbReference>
<accession>A0A9D4X7E5</accession>
<name>A0A9D4X7E5_PEA</name>
<organism evidence="1 2">
    <name type="scientific">Pisum sativum</name>
    <name type="common">Garden pea</name>
    <name type="synonym">Lathyrus oleraceus</name>
    <dbReference type="NCBI Taxonomy" id="3888"/>
    <lineage>
        <taxon>Eukaryota</taxon>
        <taxon>Viridiplantae</taxon>
        <taxon>Streptophyta</taxon>
        <taxon>Embryophyta</taxon>
        <taxon>Tracheophyta</taxon>
        <taxon>Spermatophyta</taxon>
        <taxon>Magnoliopsida</taxon>
        <taxon>eudicotyledons</taxon>
        <taxon>Gunneridae</taxon>
        <taxon>Pentapetalae</taxon>
        <taxon>rosids</taxon>
        <taxon>fabids</taxon>
        <taxon>Fabales</taxon>
        <taxon>Fabaceae</taxon>
        <taxon>Papilionoideae</taxon>
        <taxon>50 kb inversion clade</taxon>
        <taxon>NPAAA clade</taxon>
        <taxon>Hologalegina</taxon>
        <taxon>IRL clade</taxon>
        <taxon>Fabeae</taxon>
        <taxon>Lathyrus</taxon>
    </lineage>
</organism>
<sequence>MIIIIMVGFGCLNHKNWTIKHLRASDQYIHNEVYQINGEFSHFLTVVYAQNQLGNKRNLWNDLSNIGSTITKPWIINGDFNNVLKINDRVGGNEIQEAEYVDLEEMMDDKGLFEHDIKGQHFTWSNKHTNGLIYSQIDRDLCNSEWFINFLDCEIKILNPHI</sequence>
<dbReference type="SUPFAM" id="SSF56219">
    <property type="entry name" value="DNase I-like"/>
    <property type="match status" value="1"/>
</dbReference>
<dbReference type="Gramene" id="Psat05G0796100-T1">
    <property type="protein sequence ID" value="KAI5413590.1"/>
    <property type="gene ID" value="KIW84_057961"/>
</dbReference>
<keyword evidence="2" id="KW-1185">Reference proteome</keyword>
<evidence type="ECO:0000313" key="2">
    <source>
        <dbReference type="Proteomes" id="UP001058974"/>
    </source>
</evidence>
<comment type="caution">
    <text evidence="1">The sequence shown here is derived from an EMBL/GenBank/DDBJ whole genome shotgun (WGS) entry which is preliminary data.</text>
</comment>
<dbReference type="Proteomes" id="UP001058974">
    <property type="component" value="Chromosome 5"/>
</dbReference>
<dbReference type="PANTHER" id="PTHR33710:SF80">
    <property type="entry name" value="ENDONUCLEASE_EXONUCLEASE_PHOSPHATASE"/>
    <property type="match status" value="1"/>
</dbReference>
<dbReference type="Gene3D" id="3.60.10.10">
    <property type="entry name" value="Endonuclease/exonuclease/phosphatase"/>
    <property type="match status" value="1"/>
</dbReference>
<proteinExistence type="predicted"/>
<dbReference type="EMBL" id="JAMSHJ010000005">
    <property type="protein sequence ID" value="KAI5413590.1"/>
    <property type="molecule type" value="Genomic_DNA"/>
</dbReference>
<reference evidence="1 2" key="1">
    <citation type="journal article" date="2022" name="Nat. Genet.">
        <title>Improved pea reference genome and pan-genome highlight genomic features and evolutionary characteristics.</title>
        <authorList>
            <person name="Yang T."/>
            <person name="Liu R."/>
            <person name="Luo Y."/>
            <person name="Hu S."/>
            <person name="Wang D."/>
            <person name="Wang C."/>
            <person name="Pandey M.K."/>
            <person name="Ge S."/>
            <person name="Xu Q."/>
            <person name="Li N."/>
            <person name="Li G."/>
            <person name="Huang Y."/>
            <person name="Saxena R.K."/>
            <person name="Ji Y."/>
            <person name="Li M."/>
            <person name="Yan X."/>
            <person name="He Y."/>
            <person name="Liu Y."/>
            <person name="Wang X."/>
            <person name="Xiang C."/>
            <person name="Varshney R.K."/>
            <person name="Ding H."/>
            <person name="Gao S."/>
            <person name="Zong X."/>
        </authorList>
    </citation>
    <scope>NUCLEOTIDE SEQUENCE [LARGE SCALE GENOMIC DNA]</scope>
    <source>
        <strain evidence="1 2">cv. Zhongwan 6</strain>
    </source>
</reference>
<evidence type="ECO:0000313" key="1">
    <source>
        <dbReference type="EMBL" id="KAI5413590.1"/>
    </source>
</evidence>
<dbReference type="AlphaFoldDB" id="A0A9D4X7E5"/>
<protein>
    <submittedName>
        <fullName evidence="1">Uncharacterized protein</fullName>
    </submittedName>
</protein>